<dbReference type="GO" id="GO:0006006">
    <property type="term" value="P:glucose metabolic process"/>
    <property type="evidence" value="ECO:0007669"/>
    <property type="project" value="TreeGrafter"/>
</dbReference>
<dbReference type="PANTHER" id="PTHR10091">
    <property type="entry name" value="ALDOSE-1-EPIMERASE"/>
    <property type="match status" value="1"/>
</dbReference>
<dbReference type="InterPro" id="IPR011013">
    <property type="entry name" value="Gal_mutarotase_sf_dom"/>
</dbReference>
<dbReference type="Pfam" id="PF01263">
    <property type="entry name" value="Aldose_epim"/>
    <property type="match status" value="1"/>
</dbReference>
<dbReference type="InterPro" id="IPR021838">
    <property type="entry name" value="DUF3431"/>
</dbReference>
<dbReference type="SUPFAM" id="SSF74650">
    <property type="entry name" value="Galactose mutarotase-like"/>
    <property type="match status" value="1"/>
</dbReference>
<dbReference type="Proteomes" id="UP000033647">
    <property type="component" value="Unassembled WGS sequence"/>
</dbReference>
<sequence length="698" mass="77295">MSDLFAASIISSFLGQPSEEVTIVVASQTGDDTTWLEAFPTWRQTIYVTNDPTAAFTVPVNKGREGMAYLTYIIDHYDRLPSTVVFVHSTRYQWHNDDPLYDGQSVLARLNTTYVQQEGYASLRCAWVLGCPAELHPLDEAKAPAPASDPNSKDARVGSFYKAAFEDLFPGEPVPEIVAAPCCAQFAVSADTIRRRTIEDYQRYRGWLLRTELNDYLSGRIMEYSWHIIFGKGPVHCPAAPDCYCNLYGLCNNLPCETEGKCEAVYRLPPYSTLPKGWPDIDWTGESRNSDELRVKFDHEYKNTLHNMISSVLSVLTAAAAVTAASSPFPAFSGDPFQKYELSANGISASFIPYGARLTSLCVHDKNGNWQDVAIGYDEGSQYLQDTLTNHTNFGSLVGRYANRIKNGTFELDGQTYHIPTNEHKGANTLHGGLIGYDQQNWTVVAQSSSSITFMHYDAADQGFPGDLLNYATYTLEDDASWTSRIVSIPLNDATPVMLSNHVYWNLGAFVDEEGETILNHTLYMPYAKRRIGTDGILVPNGELQLVAGTGLDFTKQGTTIGQNIKNTLDACGSGCVGIDNAFITDRSPYAAQRDPYLEVLKLSSASTGIEMTIQTNQGGIQLYSCGGQDGSIPLKQSQQHVQGQTSYIQKYGCLVIETQDWIDAINQPQWGREDFQIFSRTTEPAVSWSKFSFGLVE</sequence>
<dbReference type="FunFam" id="2.70.98.10:FF:000014">
    <property type="entry name" value="Aldose 1-epimerase, putative"/>
    <property type="match status" value="1"/>
</dbReference>
<dbReference type="GO" id="GO:0033499">
    <property type="term" value="P:galactose catabolic process via UDP-galactose, Leloir pathway"/>
    <property type="evidence" value="ECO:0007669"/>
    <property type="project" value="TreeGrafter"/>
</dbReference>
<dbReference type="EMBL" id="LAFY01000305">
    <property type="protein sequence ID" value="KJY00769.1"/>
    <property type="molecule type" value="Genomic_DNA"/>
</dbReference>
<dbReference type="OrthoDB" id="274691at2759"/>
<name>A0A0F4GU50_9PEZI</name>
<evidence type="ECO:0000256" key="1">
    <source>
        <dbReference type="ARBA" id="ARBA00006206"/>
    </source>
</evidence>
<dbReference type="InterPro" id="IPR014718">
    <property type="entry name" value="GH-type_carb-bd"/>
</dbReference>
<keyword evidence="3" id="KW-0119">Carbohydrate metabolism</keyword>
<keyword evidence="2" id="KW-0413">Isomerase</keyword>
<evidence type="ECO:0000313" key="4">
    <source>
        <dbReference type="EMBL" id="KJY00769.1"/>
    </source>
</evidence>
<dbReference type="GO" id="GO:0004034">
    <property type="term" value="F:aldose 1-epimerase activity"/>
    <property type="evidence" value="ECO:0007669"/>
    <property type="project" value="TreeGrafter"/>
</dbReference>
<protein>
    <recommendedName>
        <fullName evidence="6">Aldose 1-epimerase like protein</fullName>
    </recommendedName>
</protein>
<comment type="caution">
    <text evidence="4">The sequence shown here is derived from an EMBL/GenBank/DDBJ whole genome shotgun (WGS) entry which is preliminary data.</text>
</comment>
<evidence type="ECO:0000256" key="3">
    <source>
        <dbReference type="ARBA" id="ARBA00023277"/>
    </source>
</evidence>
<dbReference type="Gene3D" id="2.70.98.10">
    <property type="match status" value="1"/>
</dbReference>
<keyword evidence="5" id="KW-1185">Reference proteome</keyword>
<gene>
    <name evidence="4" type="ORF">TI39_contig313g00003</name>
</gene>
<dbReference type="CDD" id="cd09019">
    <property type="entry name" value="galactose_mutarotase_like"/>
    <property type="match status" value="1"/>
</dbReference>
<dbReference type="PANTHER" id="PTHR10091:SF6">
    <property type="entry name" value="1-EPIMERASE, PUTATIVE (AFU_ORTHOLOGUE AFUA_3G13240)-RELATED"/>
    <property type="match status" value="1"/>
</dbReference>
<proteinExistence type="inferred from homology"/>
<dbReference type="GO" id="GO:0030246">
    <property type="term" value="F:carbohydrate binding"/>
    <property type="evidence" value="ECO:0007669"/>
    <property type="project" value="InterPro"/>
</dbReference>
<dbReference type="STRING" id="1047168.A0A0F4GU50"/>
<dbReference type="InterPro" id="IPR047215">
    <property type="entry name" value="Galactose_mutarotase-like"/>
</dbReference>
<evidence type="ECO:0000256" key="2">
    <source>
        <dbReference type="ARBA" id="ARBA00023235"/>
    </source>
</evidence>
<evidence type="ECO:0008006" key="6">
    <source>
        <dbReference type="Google" id="ProtNLM"/>
    </source>
</evidence>
<dbReference type="AlphaFoldDB" id="A0A0F4GU50"/>
<accession>A0A0F4GU50</accession>
<dbReference type="InterPro" id="IPR008183">
    <property type="entry name" value="Aldose_1/G6P_1-epimerase"/>
</dbReference>
<comment type="similarity">
    <text evidence="1">Belongs to the aldose epimerase family.</text>
</comment>
<reference evidence="4 5" key="1">
    <citation type="submission" date="2015-03" db="EMBL/GenBank/DDBJ databases">
        <title>RNA-seq based gene annotation and comparative genomics of four Zymoseptoria species reveal species-specific pathogenicity related genes and transposable element activity.</title>
        <authorList>
            <person name="Grandaubert J."/>
            <person name="Bhattacharyya A."/>
            <person name="Stukenbrock E.H."/>
        </authorList>
    </citation>
    <scope>NUCLEOTIDE SEQUENCE [LARGE SCALE GENOMIC DNA]</scope>
    <source>
        <strain evidence="4 5">Zb18110</strain>
    </source>
</reference>
<evidence type="ECO:0000313" key="5">
    <source>
        <dbReference type="Proteomes" id="UP000033647"/>
    </source>
</evidence>
<dbReference type="Pfam" id="PF11913">
    <property type="entry name" value="DUF3431"/>
    <property type="match status" value="1"/>
</dbReference>
<organism evidence="4 5">
    <name type="scientific">Zymoseptoria brevis</name>
    <dbReference type="NCBI Taxonomy" id="1047168"/>
    <lineage>
        <taxon>Eukaryota</taxon>
        <taxon>Fungi</taxon>
        <taxon>Dikarya</taxon>
        <taxon>Ascomycota</taxon>
        <taxon>Pezizomycotina</taxon>
        <taxon>Dothideomycetes</taxon>
        <taxon>Dothideomycetidae</taxon>
        <taxon>Mycosphaerellales</taxon>
        <taxon>Mycosphaerellaceae</taxon>
        <taxon>Zymoseptoria</taxon>
    </lineage>
</organism>